<dbReference type="PANTHER" id="PTHR43757">
    <property type="entry name" value="AMINOMETHYLTRANSFERASE"/>
    <property type="match status" value="1"/>
</dbReference>
<protein>
    <recommendedName>
        <fullName evidence="2">GCVT N-terminal domain-containing protein</fullName>
    </recommendedName>
</protein>
<dbReference type="AlphaFoldDB" id="A0A8H6QAW5"/>
<evidence type="ECO:0000313" key="5">
    <source>
        <dbReference type="Proteomes" id="UP000630445"/>
    </source>
</evidence>
<dbReference type="GO" id="GO:0005739">
    <property type="term" value="C:mitochondrion"/>
    <property type="evidence" value="ECO:0007669"/>
    <property type="project" value="TreeGrafter"/>
</dbReference>
<sequence>MSALRPLRRGVNLLGARYVSQSARVAANGSNILQRQLSSPLQGRSAAGIAPRFTAGPSVKSQNGGMRRHASSTASGPVKKTQLYDLHIARGAKMVPFAGYSMPLQYSDLSHVESHHWTREKASLFDVSHMVQHHLSGPGAMELLMKVTPSSLDKLKPNTSTLSCLLEEGTGGIIDDTVITRLDGDAFYFVTNAGRRTEDLAFLQAEIEAYRQTHGADSIKWEILNDRALVALQGPLAASHPLLRQLPLPAPYSA</sequence>
<evidence type="ECO:0000259" key="2">
    <source>
        <dbReference type="Pfam" id="PF01571"/>
    </source>
</evidence>
<evidence type="ECO:0000313" key="6">
    <source>
        <dbReference type="Proteomes" id="UP000662466"/>
    </source>
</evidence>
<feature type="region of interest" description="Disordered" evidence="1">
    <location>
        <begin position="53"/>
        <end position="76"/>
    </location>
</feature>
<comment type="caution">
    <text evidence="4">The sequence shown here is derived from an EMBL/GenBank/DDBJ whole genome shotgun (WGS) entry which is preliminary data.</text>
</comment>
<dbReference type="OrthoDB" id="10263536at2759"/>
<evidence type="ECO:0000256" key="1">
    <source>
        <dbReference type="SAM" id="MobiDB-lite"/>
    </source>
</evidence>
<organism evidence="4 6">
    <name type="scientific">Aspergillus hiratsukae</name>
    <dbReference type="NCBI Taxonomy" id="1194566"/>
    <lineage>
        <taxon>Eukaryota</taxon>
        <taxon>Fungi</taxon>
        <taxon>Dikarya</taxon>
        <taxon>Ascomycota</taxon>
        <taxon>Pezizomycotina</taxon>
        <taxon>Eurotiomycetes</taxon>
        <taxon>Eurotiomycetidae</taxon>
        <taxon>Eurotiales</taxon>
        <taxon>Aspergillaceae</taxon>
        <taxon>Aspergillus</taxon>
        <taxon>Aspergillus subgen. Fumigati</taxon>
    </lineage>
</organism>
<dbReference type="InterPro" id="IPR028896">
    <property type="entry name" value="GcvT/YgfZ/DmdA"/>
</dbReference>
<evidence type="ECO:0000313" key="4">
    <source>
        <dbReference type="EMBL" id="KAF7168727.1"/>
    </source>
</evidence>
<dbReference type="InterPro" id="IPR027266">
    <property type="entry name" value="TrmE/GcvT-like"/>
</dbReference>
<dbReference type="InterPro" id="IPR006222">
    <property type="entry name" value="GCVT_N"/>
</dbReference>
<reference evidence="4" key="1">
    <citation type="submission" date="2020-06" db="EMBL/GenBank/DDBJ databases">
        <title>Draft genome sequences of strains closely related to Aspergillus parafelis and Aspergillus hiratsukae.</title>
        <authorList>
            <person name="Dos Santos R.A.C."/>
            <person name="Rivero-Menendez O."/>
            <person name="Steenwyk J.L."/>
            <person name="Mead M.E."/>
            <person name="Goldman G.H."/>
            <person name="Alastruey-Izquierdo A."/>
            <person name="Rokas A."/>
        </authorList>
    </citation>
    <scope>NUCLEOTIDE SEQUENCE</scope>
    <source>
        <strain evidence="3">CNM-CM5793</strain>
        <strain evidence="4">CNM-CM6106</strain>
    </source>
</reference>
<feature type="domain" description="GCVT N-terminal" evidence="2">
    <location>
        <begin position="83"/>
        <end position="238"/>
    </location>
</feature>
<dbReference type="Pfam" id="PF01571">
    <property type="entry name" value="GCV_T"/>
    <property type="match status" value="1"/>
</dbReference>
<dbReference type="Proteomes" id="UP000630445">
    <property type="component" value="Unassembled WGS sequence"/>
</dbReference>
<gene>
    <name evidence="3" type="ORF">CNMCM5793_003658</name>
    <name evidence="4" type="ORF">CNMCM6106_003830</name>
</gene>
<dbReference type="PANTHER" id="PTHR43757:SF2">
    <property type="entry name" value="AMINOMETHYLTRANSFERASE, MITOCHONDRIAL"/>
    <property type="match status" value="1"/>
</dbReference>
<proteinExistence type="predicted"/>
<dbReference type="Gene3D" id="3.30.1360.120">
    <property type="entry name" value="Probable tRNA modification gtpase trme, domain 1"/>
    <property type="match status" value="1"/>
</dbReference>
<evidence type="ECO:0000313" key="3">
    <source>
        <dbReference type="EMBL" id="KAF7128749.1"/>
    </source>
</evidence>
<name>A0A8H6QAW5_9EURO</name>
<accession>A0A8H6QAW5</accession>
<dbReference type="Proteomes" id="UP000662466">
    <property type="component" value="Unassembled WGS sequence"/>
</dbReference>
<dbReference type="EMBL" id="JACBAF010002067">
    <property type="protein sequence ID" value="KAF7168727.1"/>
    <property type="molecule type" value="Genomic_DNA"/>
</dbReference>
<keyword evidence="5" id="KW-1185">Reference proteome</keyword>
<dbReference type="SUPFAM" id="SSF103025">
    <property type="entry name" value="Folate-binding domain"/>
    <property type="match status" value="1"/>
</dbReference>
<dbReference type="EMBL" id="JACBAD010001901">
    <property type="protein sequence ID" value="KAF7128749.1"/>
    <property type="molecule type" value="Genomic_DNA"/>
</dbReference>